<dbReference type="EMBL" id="JANJYJ010000003">
    <property type="protein sequence ID" value="KAK3221877.1"/>
    <property type="molecule type" value="Genomic_DNA"/>
</dbReference>
<name>A0AAE0AQU1_9ROSI</name>
<keyword evidence="3" id="KW-1185">Reference proteome</keyword>
<protein>
    <recommendedName>
        <fullName evidence="1">Zinc knuckle CX2CX4HX4C domain-containing protein</fullName>
    </recommendedName>
</protein>
<sequence>MTSEIGRFLGSMIEMVREVDDGGSGDCVGKYIQVRVVIDVTHPLRRILRVDVLQDGSKSTMLFRYEKLPEHCFRCERLGHIVRDYGVQAPSDGLEDFNTLYGPWLRASSPVKSGQGRGRGWNFVLATDRDEVGGDLILAASGKETSKELQLQELRDMGNQNQDISGMQIKTRNNLGQECHMDDCSEIQRDYIPHNEGSSQLELETKQMSGKSTSVNSGQLTGEVTKSMDSGPQDIQAQATGNKEMGDKGVGSDLVIMGLSVSLDGRPRFAEMSPHVVEMEMDSGVWKTGKVSTSVIVYSPENSKEARGSGIGRWLKASKWKR</sequence>
<feature type="domain" description="Zinc knuckle CX2CX4HX4C" evidence="1">
    <location>
        <begin position="38"/>
        <end position="83"/>
    </location>
</feature>
<proteinExistence type="predicted"/>
<evidence type="ECO:0000259" key="1">
    <source>
        <dbReference type="Pfam" id="PF14392"/>
    </source>
</evidence>
<reference evidence="2" key="1">
    <citation type="journal article" date="2023" name="Plant J.">
        <title>Genome sequences and population genomics provide insights into the demographic history, inbreeding, and mutation load of two 'living fossil' tree species of Dipteronia.</title>
        <authorList>
            <person name="Feng Y."/>
            <person name="Comes H.P."/>
            <person name="Chen J."/>
            <person name="Zhu S."/>
            <person name="Lu R."/>
            <person name="Zhang X."/>
            <person name="Li P."/>
            <person name="Qiu J."/>
            <person name="Olsen K.M."/>
            <person name="Qiu Y."/>
        </authorList>
    </citation>
    <scope>NUCLEOTIDE SEQUENCE</scope>
    <source>
        <strain evidence="2">NBL</strain>
    </source>
</reference>
<evidence type="ECO:0000313" key="3">
    <source>
        <dbReference type="Proteomes" id="UP001281410"/>
    </source>
</evidence>
<evidence type="ECO:0000313" key="2">
    <source>
        <dbReference type="EMBL" id="KAK3221877.1"/>
    </source>
</evidence>
<dbReference type="Proteomes" id="UP001281410">
    <property type="component" value="Unassembled WGS sequence"/>
</dbReference>
<dbReference type="InterPro" id="IPR025836">
    <property type="entry name" value="Zn_knuckle_CX2CX4HX4C"/>
</dbReference>
<gene>
    <name evidence="2" type="ORF">Dsin_008902</name>
</gene>
<dbReference type="AlphaFoldDB" id="A0AAE0AQU1"/>
<organism evidence="2 3">
    <name type="scientific">Dipteronia sinensis</name>
    <dbReference type="NCBI Taxonomy" id="43782"/>
    <lineage>
        <taxon>Eukaryota</taxon>
        <taxon>Viridiplantae</taxon>
        <taxon>Streptophyta</taxon>
        <taxon>Embryophyta</taxon>
        <taxon>Tracheophyta</taxon>
        <taxon>Spermatophyta</taxon>
        <taxon>Magnoliopsida</taxon>
        <taxon>eudicotyledons</taxon>
        <taxon>Gunneridae</taxon>
        <taxon>Pentapetalae</taxon>
        <taxon>rosids</taxon>
        <taxon>malvids</taxon>
        <taxon>Sapindales</taxon>
        <taxon>Sapindaceae</taxon>
        <taxon>Hippocastanoideae</taxon>
        <taxon>Acereae</taxon>
        <taxon>Dipteronia</taxon>
    </lineage>
</organism>
<dbReference type="Pfam" id="PF14392">
    <property type="entry name" value="zf-CCHC_4"/>
    <property type="match status" value="1"/>
</dbReference>
<accession>A0AAE0AQU1</accession>
<comment type="caution">
    <text evidence="2">The sequence shown here is derived from an EMBL/GenBank/DDBJ whole genome shotgun (WGS) entry which is preliminary data.</text>
</comment>